<sequence length="262" mass="29133">MKILYLVVVLLFGIPAANYTSKILTSHYGEKTAVQPENILLGVEKRISTAMTRSFMRRSLAPLTAIRKEISQVESPEQQQLVTYWLAHTDFQIAVYYLTAKDMKACETVIKRGISLLEGVKNKNSEELALLAYLQGFSIQFSKGLGAAKISKRANANSSNAAKLDAENLRAHYVMGSLNFYTPKAYGGGKKVEEHLTRAISLPANKLGNPYLPGWGKAEAYELLVRHYRNTSREDEAEILLSEGLELFPDNYLLNSLAAKGK</sequence>
<evidence type="ECO:0000313" key="1">
    <source>
        <dbReference type="EMBL" id="TXF87119.1"/>
    </source>
</evidence>
<comment type="caution">
    <text evidence="1">The sequence shown here is derived from an EMBL/GenBank/DDBJ whole genome shotgun (WGS) entry which is preliminary data.</text>
</comment>
<dbReference type="Proteomes" id="UP000321907">
    <property type="component" value="Unassembled WGS sequence"/>
</dbReference>
<dbReference type="OrthoDB" id="1150971at2"/>
<gene>
    <name evidence="1" type="ORF">FUA23_18680</name>
</gene>
<reference evidence="1 2" key="1">
    <citation type="submission" date="2019-08" db="EMBL/GenBank/DDBJ databases">
        <title>Lewinella sp. strain SSH13 Genome sequencing and assembly.</title>
        <authorList>
            <person name="Kim I."/>
        </authorList>
    </citation>
    <scope>NUCLEOTIDE SEQUENCE [LARGE SCALE GENOMIC DNA]</scope>
    <source>
        <strain evidence="1 2">SSH13</strain>
    </source>
</reference>
<dbReference type="Gene3D" id="1.25.40.10">
    <property type="entry name" value="Tetratricopeptide repeat domain"/>
    <property type="match status" value="1"/>
</dbReference>
<dbReference type="AlphaFoldDB" id="A0A5C7FMC4"/>
<organism evidence="1 2">
    <name type="scientific">Neolewinella aurantiaca</name>
    <dbReference type="NCBI Taxonomy" id="2602767"/>
    <lineage>
        <taxon>Bacteria</taxon>
        <taxon>Pseudomonadati</taxon>
        <taxon>Bacteroidota</taxon>
        <taxon>Saprospiria</taxon>
        <taxon>Saprospirales</taxon>
        <taxon>Lewinellaceae</taxon>
        <taxon>Neolewinella</taxon>
    </lineage>
</organism>
<name>A0A5C7FMC4_9BACT</name>
<dbReference type="InterPro" id="IPR011990">
    <property type="entry name" value="TPR-like_helical_dom_sf"/>
</dbReference>
<dbReference type="RefSeq" id="WP_147932291.1">
    <property type="nucleotide sequence ID" value="NZ_VOXD01000036.1"/>
</dbReference>
<protein>
    <submittedName>
        <fullName evidence="1">Uncharacterized protein</fullName>
    </submittedName>
</protein>
<dbReference type="EMBL" id="VOXD01000036">
    <property type="protein sequence ID" value="TXF87119.1"/>
    <property type="molecule type" value="Genomic_DNA"/>
</dbReference>
<evidence type="ECO:0000313" key="2">
    <source>
        <dbReference type="Proteomes" id="UP000321907"/>
    </source>
</evidence>
<proteinExistence type="predicted"/>
<keyword evidence="2" id="KW-1185">Reference proteome</keyword>
<accession>A0A5C7FMC4</accession>
<dbReference type="SUPFAM" id="SSF48452">
    <property type="entry name" value="TPR-like"/>
    <property type="match status" value="1"/>
</dbReference>